<protein>
    <recommendedName>
        <fullName evidence="1">Alpha-ribazole phosphatase</fullName>
        <ecNumber evidence="1">3.1.3.73</ecNumber>
    </recommendedName>
</protein>
<dbReference type="EC" id="3.1.3.73" evidence="1"/>
<dbReference type="Pfam" id="PF00300">
    <property type="entry name" value="His_Phos_1"/>
    <property type="match status" value="1"/>
</dbReference>
<sequence>MEIYLIRHTAVENPENLCYGFSDIPLRSNYIEDFKALNLGENFDRVISSPSERCILLAEHFHLNYQTDERLREMNFGSWEMMKWSDISEEEINPWYADFVNTKAVGGENLLEMRNRILSFWNELTSEEALDKILIITHGGVIRLVLQIILEFPLENLFKIQIDHGKKVIIHMNEGYYSVKMLNG</sequence>
<evidence type="ECO:0000313" key="3">
    <source>
        <dbReference type="Proteomes" id="UP000036261"/>
    </source>
</evidence>
<dbReference type="PATRIC" id="fig|558151.6.peg.3773"/>
<dbReference type="PANTHER" id="PTHR48100:SF1">
    <property type="entry name" value="HISTIDINE PHOSPHATASE FAMILY PROTEIN-RELATED"/>
    <property type="match status" value="1"/>
</dbReference>
<dbReference type="InterPro" id="IPR017578">
    <property type="entry name" value="Ribazole_CobC"/>
</dbReference>
<keyword evidence="3" id="KW-1185">Reference proteome</keyword>
<reference evidence="2 3" key="1">
    <citation type="journal article" date="2013" name="Int. J. Syst. Evol. Microbiol.">
        <title>Chryseobacterium angstadtii sp. nov., isolated from a newt tank.</title>
        <authorList>
            <person name="Kirk K.E."/>
            <person name="Hoffman J.A."/>
            <person name="Smith K.A."/>
            <person name="Strahan B.L."/>
            <person name="Failor K.C."/>
            <person name="Krebs J.E."/>
            <person name="Gale A.N."/>
            <person name="Do T.D."/>
            <person name="Sontag T.C."/>
            <person name="Batties A.M."/>
            <person name="Mistiszyn K."/>
            <person name="Newman J.D."/>
        </authorList>
    </citation>
    <scope>NUCLEOTIDE SEQUENCE [LARGE SCALE GENOMIC DNA]</scope>
    <source>
        <strain evidence="2 3">KM</strain>
    </source>
</reference>
<accession>A0A0J7I123</accession>
<dbReference type="CDD" id="cd07067">
    <property type="entry name" value="HP_PGM_like"/>
    <property type="match status" value="1"/>
</dbReference>
<dbReference type="STRING" id="558151.ACM46_17855"/>
<dbReference type="NCBIfam" id="TIGR03162">
    <property type="entry name" value="ribazole_cobC"/>
    <property type="match status" value="1"/>
</dbReference>
<dbReference type="OrthoDB" id="9782128at2"/>
<proteinExistence type="predicted"/>
<dbReference type="SUPFAM" id="SSF53254">
    <property type="entry name" value="Phosphoglycerate mutase-like"/>
    <property type="match status" value="1"/>
</dbReference>
<dbReference type="GO" id="GO:0005737">
    <property type="term" value="C:cytoplasm"/>
    <property type="evidence" value="ECO:0007669"/>
    <property type="project" value="TreeGrafter"/>
</dbReference>
<name>A0A0J7I123_9FLAO</name>
<dbReference type="InterPro" id="IPR029033">
    <property type="entry name" value="His_PPase_superfam"/>
</dbReference>
<dbReference type="InterPro" id="IPR050275">
    <property type="entry name" value="PGM_Phosphatase"/>
</dbReference>
<dbReference type="RefSeq" id="WP_048508049.1">
    <property type="nucleotide sequence ID" value="NZ_LFND01000006.1"/>
</dbReference>
<dbReference type="GO" id="GO:0009236">
    <property type="term" value="P:cobalamin biosynthetic process"/>
    <property type="evidence" value="ECO:0007669"/>
    <property type="project" value="UniProtKB-UniRule"/>
</dbReference>
<evidence type="ECO:0000256" key="1">
    <source>
        <dbReference type="NCBIfam" id="TIGR03162"/>
    </source>
</evidence>
<dbReference type="InterPro" id="IPR013078">
    <property type="entry name" value="His_Pase_superF_clade-1"/>
</dbReference>
<dbReference type="Gene3D" id="3.40.50.1240">
    <property type="entry name" value="Phosphoglycerate mutase-like"/>
    <property type="match status" value="1"/>
</dbReference>
<organism evidence="2 3">
    <name type="scientific">Chryseobacterium angstadtii</name>
    <dbReference type="NCBI Taxonomy" id="558151"/>
    <lineage>
        <taxon>Bacteria</taxon>
        <taxon>Pseudomonadati</taxon>
        <taxon>Bacteroidota</taxon>
        <taxon>Flavobacteriia</taxon>
        <taxon>Flavobacteriales</taxon>
        <taxon>Weeksellaceae</taxon>
        <taxon>Chryseobacterium group</taxon>
        <taxon>Chryseobacterium</taxon>
    </lineage>
</organism>
<dbReference type="Proteomes" id="UP000036261">
    <property type="component" value="Unassembled WGS sequence"/>
</dbReference>
<gene>
    <name evidence="2" type="ORF">ACM46_17855</name>
</gene>
<dbReference type="PANTHER" id="PTHR48100">
    <property type="entry name" value="BROAD-SPECIFICITY PHOSPHATASE YOR283W-RELATED"/>
    <property type="match status" value="1"/>
</dbReference>
<dbReference type="AlphaFoldDB" id="A0A0J7I123"/>
<dbReference type="GO" id="GO:0043755">
    <property type="term" value="F:alpha-ribazole phosphatase activity"/>
    <property type="evidence" value="ECO:0007669"/>
    <property type="project" value="UniProtKB-UniRule"/>
</dbReference>
<evidence type="ECO:0000313" key="2">
    <source>
        <dbReference type="EMBL" id="KMQ60108.1"/>
    </source>
</evidence>
<dbReference type="EMBL" id="LFND01000006">
    <property type="protein sequence ID" value="KMQ60108.1"/>
    <property type="molecule type" value="Genomic_DNA"/>
</dbReference>
<comment type="caution">
    <text evidence="2">The sequence shown here is derived from an EMBL/GenBank/DDBJ whole genome shotgun (WGS) entry which is preliminary data.</text>
</comment>
<dbReference type="SMART" id="SM00855">
    <property type="entry name" value="PGAM"/>
    <property type="match status" value="1"/>
</dbReference>